<gene>
    <name evidence="2" type="ORF">S12H4_34641</name>
</gene>
<reference evidence="2" key="1">
    <citation type="journal article" date="2014" name="Front. Microbiol.">
        <title>High frequency of phylogenetically diverse reductive dehalogenase-homologous genes in deep subseafloor sedimentary metagenomes.</title>
        <authorList>
            <person name="Kawai M."/>
            <person name="Futagami T."/>
            <person name="Toyoda A."/>
            <person name="Takaki Y."/>
            <person name="Nishi S."/>
            <person name="Hori S."/>
            <person name="Arai W."/>
            <person name="Tsubouchi T."/>
            <person name="Morono Y."/>
            <person name="Uchiyama I."/>
            <person name="Ito T."/>
            <person name="Fujiyama A."/>
            <person name="Inagaki F."/>
            <person name="Takami H."/>
        </authorList>
    </citation>
    <scope>NUCLEOTIDE SEQUENCE</scope>
    <source>
        <strain evidence="2">Expedition CK06-06</strain>
    </source>
</reference>
<sequence>FMPADKFKEKMDAMIKAHHELPKAPGVDRIYLAGEVEQETERQRSHGIPLHPRVVDSLHKVAKELD</sequence>
<dbReference type="InterPro" id="IPR043143">
    <property type="entry name" value="Mal/L-sulf/L-lact_DH-like_NADP"/>
</dbReference>
<organism evidence="2">
    <name type="scientific">marine sediment metagenome</name>
    <dbReference type="NCBI Taxonomy" id="412755"/>
    <lineage>
        <taxon>unclassified sequences</taxon>
        <taxon>metagenomes</taxon>
        <taxon>ecological metagenomes</taxon>
    </lineage>
</organism>
<dbReference type="InterPro" id="IPR003767">
    <property type="entry name" value="Malate/L-lactate_DH-like"/>
</dbReference>
<dbReference type="Pfam" id="PF02615">
    <property type="entry name" value="Ldh_2"/>
    <property type="match status" value="1"/>
</dbReference>
<proteinExistence type="predicted"/>
<protein>
    <recommendedName>
        <fullName evidence="3">Ldh family oxidoreductase</fullName>
    </recommendedName>
</protein>
<comment type="caution">
    <text evidence="2">The sequence shown here is derived from an EMBL/GenBank/DDBJ whole genome shotgun (WGS) entry which is preliminary data.</text>
</comment>
<dbReference type="AlphaFoldDB" id="X1TMC4"/>
<dbReference type="Gene3D" id="1.10.1530.10">
    <property type="match status" value="1"/>
</dbReference>
<name>X1TMC4_9ZZZZ</name>
<accession>X1TMC4</accession>
<dbReference type="InterPro" id="IPR036111">
    <property type="entry name" value="Mal/L-sulfo/L-lacto_DH-like_sf"/>
</dbReference>
<dbReference type="EMBL" id="BARW01020515">
    <property type="protein sequence ID" value="GAI92501.1"/>
    <property type="molecule type" value="Genomic_DNA"/>
</dbReference>
<evidence type="ECO:0000256" key="1">
    <source>
        <dbReference type="ARBA" id="ARBA00023002"/>
    </source>
</evidence>
<dbReference type="Gene3D" id="3.30.1370.60">
    <property type="entry name" value="Hypothetical oxidoreductase yiak, domain 2"/>
    <property type="match status" value="1"/>
</dbReference>
<keyword evidence="1" id="KW-0560">Oxidoreductase</keyword>
<dbReference type="InterPro" id="IPR043144">
    <property type="entry name" value="Mal/L-sulf/L-lact_DH-like_ah"/>
</dbReference>
<dbReference type="SUPFAM" id="SSF89733">
    <property type="entry name" value="L-sulfolactate dehydrogenase-like"/>
    <property type="match status" value="1"/>
</dbReference>
<evidence type="ECO:0008006" key="3">
    <source>
        <dbReference type="Google" id="ProtNLM"/>
    </source>
</evidence>
<feature type="non-terminal residue" evidence="2">
    <location>
        <position position="1"/>
    </location>
</feature>
<dbReference type="GO" id="GO:0016491">
    <property type="term" value="F:oxidoreductase activity"/>
    <property type="evidence" value="ECO:0007669"/>
    <property type="project" value="UniProtKB-KW"/>
</dbReference>
<evidence type="ECO:0000313" key="2">
    <source>
        <dbReference type="EMBL" id="GAI92501.1"/>
    </source>
</evidence>